<feature type="coiled-coil region" evidence="1">
    <location>
        <begin position="211"/>
        <end position="364"/>
    </location>
</feature>
<dbReference type="PANTHER" id="PTHR31432">
    <property type="entry name" value="INTRAFLAGELLAR TRANSPORT PROTEIN 74 HOMOLOG"/>
    <property type="match status" value="1"/>
</dbReference>
<dbReference type="GO" id="GO:0030992">
    <property type="term" value="C:intraciliary transport particle B"/>
    <property type="evidence" value="ECO:0007669"/>
    <property type="project" value="InterPro"/>
</dbReference>
<feature type="region of interest" description="Disordered" evidence="2">
    <location>
        <begin position="1"/>
        <end position="85"/>
    </location>
</feature>
<dbReference type="GO" id="GO:0035735">
    <property type="term" value="P:intraciliary transport involved in cilium assembly"/>
    <property type="evidence" value="ECO:0007669"/>
    <property type="project" value="TreeGrafter"/>
</dbReference>
<evidence type="ECO:0000313" key="3">
    <source>
        <dbReference type="EMBL" id="KAK3286759.1"/>
    </source>
</evidence>
<evidence type="ECO:0000256" key="2">
    <source>
        <dbReference type="SAM" id="MobiDB-lite"/>
    </source>
</evidence>
<evidence type="ECO:0000256" key="1">
    <source>
        <dbReference type="SAM" id="Coils"/>
    </source>
</evidence>
<organism evidence="3 4">
    <name type="scientific">Cymbomonas tetramitiformis</name>
    <dbReference type="NCBI Taxonomy" id="36881"/>
    <lineage>
        <taxon>Eukaryota</taxon>
        <taxon>Viridiplantae</taxon>
        <taxon>Chlorophyta</taxon>
        <taxon>Pyramimonadophyceae</taxon>
        <taxon>Pyramimonadales</taxon>
        <taxon>Pyramimonadaceae</taxon>
        <taxon>Cymbomonas</taxon>
    </lineage>
</organism>
<comment type="caution">
    <text evidence="3">The sequence shown here is derived from an EMBL/GenBank/DDBJ whole genome shotgun (WGS) entry which is preliminary data.</text>
</comment>
<dbReference type="GO" id="GO:0005929">
    <property type="term" value="C:cilium"/>
    <property type="evidence" value="ECO:0007669"/>
    <property type="project" value="TreeGrafter"/>
</dbReference>
<feature type="compositionally biased region" description="Low complexity" evidence="2">
    <location>
        <begin position="25"/>
        <end position="53"/>
    </location>
</feature>
<dbReference type="AlphaFoldDB" id="A0AAE0LJ73"/>
<feature type="coiled-coil region" evidence="1">
    <location>
        <begin position="511"/>
        <end position="586"/>
    </location>
</feature>
<keyword evidence="1" id="KW-0175">Coiled coil</keyword>
<dbReference type="GO" id="GO:0048487">
    <property type="term" value="F:beta-tubulin binding"/>
    <property type="evidence" value="ECO:0007669"/>
    <property type="project" value="InterPro"/>
</dbReference>
<dbReference type="InterPro" id="IPR029602">
    <property type="entry name" value="IFT74"/>
</dbReference>
<dbReference type="Proteomes" id="UP001190700">
    <property type="component" value="Unassembled WGS sequence"/>
</dbReference>
<accession>A0AAE0LJ73</accession>
<dbReference type="EMBL" id="LGRX02001138">
    <property type="protein sequence ID" value="KAK3286759.1"/>
    <property type="molecule type" value="Genomic_DNA"/>
</dbReference>
<keyword evidence="4" id="KW-1185">Reference proteome</keyword>
<protein>
    <submittedName>
        <fullName evidence="3">Uncharacterized protein</fullName>
    </submittedName>
</protein>
<evidence type="ECO:0000313" key="4">
    <source>
        <dbReference type="Proteomes" id="UP001190700"/>
    </source>
</evidence>
<proteinExistence type="predicted"/>
<sequence>MNPERPVSRSSALSSGGMAVPLGMASSVAAPPRPSSRGGAPPGTSAGAPPGTASRGGMIPPASRGGVRPPSGRAGVRPPTGSVGFSADVQVADRPVTQQGMSGMRTAGMGPGRQVQDKSYWLTELRHKKQELTQVLEEMEGEIETINKDSGTFTVLERKHDTIIKEVKGLQGQLADFNIILDKVGTDTPPEEIQHQFKLLKQNNDMERKKVDQVFTERAAFEQRMKDVEQQIVAHQKGMEEKLNELAPDKRQQYHDLQVENKGLMDEVSNMEQQYEHLCRAVNSAEDELSSNNIKQRALSLNEQIRGLHEKKMELEAEENKLQLSPEELREQMKQKIKSDNDEIAQAEQQIKDIQDAIRRHEGKLQGVNMDLSEQPANTADKYEQLLKQEKELGEFIDNFDDNKASALADIAAKRDSTVSLLEKISKRGVALQGNLPSQRRFREMQDELEYKKIQMENAQTTQTRLQQELDLRKSELDKINTLEDKIKMELSSLNTKIGTMSEELVTFSRLDVLKENAEEAKKRLEVARTRLLRRREATKQQTQEKNTKFEAKRMQLQENELFISLEKLETKMRTYEQNIFQMQDYIKAKEKETDYKPRLQEITNLTEELNQEVQKFAML</sequence>
<feature type="coiled-coil region" evidence="1">
    <location>
        <begin position="122"/>
        <end position="149"/>
    </location>
</feature>
<gene>
    <name evidence="3" type="ORF">CYMTET_5702</name>
</gene>
<dbReference type="PANTHER" id="PTHR31432:SF0">
    <property type="entry name" value="INTRAFLAGELLAR TRANSPORT PROTEIN 74 HOMOLOG"/>
    <property type="match status" value="1"/>
</dbReference>
<name>A0AAE0LJ73_9CHLO</name>
<reference evidence="3 4" key="1">
    <citation type="journal article" date="2015" name="Genome Biol. Evol.">
        <title>Comparative Genomics of a Bacterivorous Green Alga Reveals Evolutionary Causalities and Consequences of Phago-Mixotrophic Mode of Nutrition.</title>
        <authorList>
            <person name="Burns J.A."/>
            <person name="Paasch A."/>
            <person name="Narechania A."/>
            <person name="Kim E."/>
        </authorList>
    </citation>
    <scope>NUCLEOTIDE SEQUENCE [LARGE SCALE GENOMIC DNA]</scope>
    <source>
        <strain evidence="3 4">PLY_AMNH</strain>
    </source>
</reference>